<feature type="compositionally biased region" description="Basic and acidic residues" evidence="1">
    <location>
        <begin position="45"/>
        <end position="59"/>
    </location>
</feature>
<feature type="compositionally biased region" description="Pro residues" evidence="1">
    <location>
        <begin position="9"/>
        <end position="18"/>
    </location>
</feature>
<keyword evidence="3" id="KW-1185">Reference proteome</keyword>
<sequence length="208" mass="23395">MSLSSSPLSDPPASPPPELQNEALNSPPRRKRSYDDMNNNPSIKSEPHSHSSAPLKDDGSQTPTPGSPIQALTPRNSTSVRRTDSLGQSGEPKNSHEGNEETEDTEELDPAAEIESFNWAELEQRYHAVIGENNKEEQDILLEWNHLMNFFTIWAQTSQTHEVERSFQRLRTRMLHVQNSENTLEATKAHYTKVVSAFESALALLNQH</sequence>
<evidence type="ECO:0000256" key="1">
    <source>
        <dbReference type="SAM" id="MobiDB-lite"/>
    </source>
</evidence>
<dbReference type="Proteomes" id="UP000250140">
    <property type="component" value="Unassembled WGS sequence"/>
</dbReference>
<feature type="compositionally biased region" description="Acidic residues" evidence="1">
    <location>
        <begin position="100"/>
        <end position="110"/>
    </location>
</feature>
<evidence type="ECO:0000313" key="3">
    <source>
        <dbReference type="Proteomes" id="UP000250140"/>
    </source>
</evidence>
<feature type="compositionally biased region" description="Polar residues" evidence="1">
    <location>
        <begin position="73"/>
        <end position="92"/>
    </location>
</feature>
<accession>A0A8E2F653</accession>
<dbReference type="EMBL" id="KV749127">
    <property type="protein sequence ID" value="OCL11003.1"/>
    <property type="molecule type" value="Genomic_DNA"/>
</dbReference>
<protein>
    <submittedName>
        <fullName evidence="2">Uncharacterized protein</fullName>
    </submittedName>
</protein>
<reference evidence="2 3" key="1">
    <citation type="journal article" date="2016" name="Nat. Commun.">
        <title>Ectomycorrhizal ecology is imprinted in the genome of the dominant symbiotic fungus Cenococcum geophilum.</title>
        <authorList>
            <consortium name="DOE Joint Genome Institute"/>
            <person name="Peter M."/>
            <person name="Kohler A."/>
            <person name="Ohm R.A."/>
            <person name="Kuo A."/>
            <person name="Krutzmann J."/>
            <person name="Morin E."/>
            <person name="Arend M."/>
            <person name="Barry K.W."/>
            <person name="Binder M."/>
            <person name="Choi C."/>
            <person name="Clum A."/>
            <person name="Copeland A."/>
            <person name="Grisel N."/>
            <person name="Haridas S."/>
            <person name="Kipfer T."/>
            <person name="LaButti K."/>
            <person name="Lindquist E."/>
            <person name="Lipzen A."/>
            <person name="Maire R."/>
            <person name="Meier B."/>
            <person name="Mihaltcheva S."/>
            <person name="Molinier V."/>
            <person name="Murat C."/>
            <person name="Poggeler S."/>
            <person name="Quandt C.A."/>
            <person name="Sperisen C."/>
            <person name="Tritt A."/>
            <person name="Tisserant E."/>
            <person name="Crous P.W."/>
            <person name="Henrissat B."/>
            <person name="Nehls U."/>
            <person name="Egli S."/>
            <person name="Spatafora J.W."/>
            <person name="Grigoriev I.V."/>
            <person name="Martin F.M."/>
        </authorList>
    </citation>
    <scope>NUCLEOTIDE SEQUENCE [LARGE SCALE GENOMIC DNA]</scope>
    <source>
        <strain evidence="2 3">CBS 207.34</strain>
    </source>
</reference>
<organism evidence="2 3">
    <name type="scientific">Glonium stellatum</name>
    <dbReference type="NCBI Taxonomy" id="574774"/>
    <lineage>
        <taxon>Eukaryota</taxon>
        <taxon>Fungi</taxon>
        <taxon>Dikarya</taxon>
        <taxon>Ascomycota</taxon>
        <taxon>Pezizomycotina</taxon>
        <taxon>Dothideomycetes</taxon>
        <taxon>Pleosporomycetidae</taxon>
        <taxon>Gloniales</taxon>
        <taxon>Gloniaceae</taxon>
        <taxon>Glonium</taxon>
    </lineage>
</organism>
<proteinExistence type="predicted"/>
<dbReference type="AlphaFoldDB" id="A0A8E2F653"/>
<feature type="region of interest" description="Disordered" evidence="1">
    <location>
        <begin position="1"/>
        <end position="110"/>
    </location>
</feature>
<gene>
    <name evidence="2" type="ORF">AOQ84DRAFT_203102</name>
</gene>
<evidence type="ECO:0000313" key="2">
    <source>
        <dbReference type="EMBL" id="OCL11003.1"/>
    </source>
</evidence>
<name>A0A8E2F653_9PEZI</name>
<dbReference type="OrthoDB" id="5335351at2759"/>